<protein>
    <submittedName>
        <fullName evidence="1">Membrane protein</fullName>
    </submittedName>
</protein>
<sequence>MTPSTTPIRFKAKLLRPESPKGAAWTFLVLPAGASAKLPTRSMTTVDGTLDGASFQATLEPDGQGSHWLKVGKALREAAGAAVGDTVALEIMPVAVELEPRVPADLRKALADAPAAKAQWSTLTPVARRDWIHWITSGKKAETRGRRIATACDMLASGKRRACCFDRSGMYSKSLGAPTPAQ</sequence>
<comment type="caution">
    <text evidence="1">The sequence shown here is derived from an EMBL/GenBank/DDBJ whole genome shotgun (WGS) entry which is preliminary data.</text>
</comment>
<dbReference type="STRING" id="1122185.N792_09365"/>
<reference evidence="1 2" key="1">
    <citation type="submission" date="2013-08" db="EMBL/GenBank/DDBJ databases">
        <title>Genome sequencing of Lysobacter.</title>
        <authorList>
            <person name="Zhang S."/>
            <person name="Wang G."/>
        </authorList>
    </citation>
    <scope>NUCLEOTIDE SEQUENCE [LARGE SCALE GENOMIC DNA]</scope>
    <source>
        <strain evidence="1 2">Ko07</strain>
    </source>
</reference>
<dbReference type="OrthoDB" id="9803948at2"/>
<gene>
    <name evidence="1" type="ORF">N792_09365</name>
</gene>
<name>A0A0A0EP14_9GAMM</name>
<evidence type="ECO:0000313" key="1">
    <source>
        <dbReference type="EMBL" id="KGM51838.1"/>
    </source>
</evidence>
<proteinExistence type="predicted"/>
<dbReference type="RefSeq" id="WP_036193899.1">
    <property type="nucleotide sequence ID" value="NZ_AVPS01000005.1"/>
</dbReference>
<accession>A0A0A0EP14</accession>
<dbReference type="Pfam" id="PF08922">
    <property type="entry name" value="DUF1905"/>
    <property type="match status" value="1"/>
</dbReference>
<dbReference type="Gene3D" id="2.40.30.100">
    <property type="entry name" value="AF2212/PG0164-like"/>
    <property type="match status" value="1"/>
</dbReference>
<dbReference type="SUPFAM" id="SSF141694">
    <property type="entry name" value="AF2212/PG0164-like"/>
    <property type="match status" value="1"/>
</dbReference>
<dbReference type="AlphaFoldDB" id="A0A0A0EP14"/>
<dbReference type="Pfam" id="PF13376">
    <property type="entry name" value="OmdA"/>
    <property type="match status" value="1"/>
</dbReference>
<dbReference type="InterPro" id="IPR015018">
    <property type="entry name" value="DUF1905"/>
</dbReference>
<keyword evidence="2" id="KW-1185">Reference proteome</keyword>
<dbReference type="eggNOG" id="COG4430">
    <property type="taxonomic scope" value="Bacteria"/>
</dbReference>
<dbReference type="Proteomes" id="UP000030017">
    <property type="component" value="Unassembled WGS sequence"/>
</dbReference>
<dbReference type="InterPro" id="IPR037079">
    <property type="entry name" value="AF2212/PG0164-like_sf"/>
</dbReference>
<evidence type="ECO:0000313" key="2">
    <source>
        <dbReference type="Proteomes" id="UP000030017"/>
    </source>
</evidence>
<organism evidence="1 2">
    <name type="scientific">Lysobacter concretionis Ko07 = DSM 16239</name>
    <dbReference type="NCBI Taxonomy" id="1122185"/>
    <lineage>
        <taxon>Bacteria</taxon>
        <taxon>Pseudomonadati</taxon>
        <taxon>Pseudomonadota</taxon>
        <taxon>Gammaproteobacteria</taxon>
        <taxon>Lysobacterales</taxon>
        <taxon>Lysobacteraceae</taxon>
        <taxon>Novilysobacter</taxon>
    </lineage>
</organism>
<dbReference type="EMBL" id="AVPS01000005">
    <property type="protein sequence ID" value="KGM51838.1"/>
    <property type="molecule type" value="Genomic_DNA"/>
</dbReference>